<comment type="similarity">
    <text evidence="2">Belongs to the rad1 family.</text>
</comment>
<comment type="subcellular location">
    <subcellularLocation>
        <location evidence="1">Nucleus</location>
    </subcellularLocation>
</comment>
<dbReference type="Pfam" id="PF02144">
    <property type="entry name" value="Rad1"/>
    <property type="match status" value="1"/>
</dbReference>
<dbReference type="PANTHER" id="PTHR10870:SF0">
    <property type="entry name" value="CELL CYCLE CHECKPOINT PROTEIN RAD1"/>
    <property type="match status" value="1"/>
</dbReference>
<dbReference type="GO" id="GO:0030896">
    <property type="term" value="C:checkpoint clamp complex"/>
    <property type="evidence" value="ECO:0007669"/>
    <property type="project" value="TreeGrafter"/>
</dbReference>
<keyword evidence="3" id="KW-0227">DNA damage</keyword>
<evidence type="ECO:0000256" key="5">
    <source>
        <dbReference type="ARBA" id="ARBA00023242"/>
    </source>
</evidence>
<dbReference type="Gene3D" id="3.70.10.10">
    <property type="match status" value="1"/>
</dbReference>
<keyword evidence="5" id="KW-0539">Nucleus</keyword>
<name>A0A1E3PGR3_9ASCO</name>
<organism evidence="6 7">
    <name type="scientific">Nadsonia fulvescens var. elongata DSM 6958</name>
    <dbReference type="NCBI Taxonomy" id="857566"/>
    <lineage>
        <taxon>Eukaryota</taxon>
        <taxon>Fungi</taxon>
        <taxon>Dikarya</taxon>
        <taxon>Ascomycota</taxon>
        <taxon>Saccharomycotina</taxon>
        <taxon>Dipodascomycetes</taxon>
        <taxon>Dipodascales</taxon>
        <taxon>Dipodascales incertae sedis</taxon>
        <taxon>Nadsonia</taxon>
    </lineage>
</organism>
<reference evidence="6 7" key="1">
    <citation type="journal article" date="2016" name="Proc. Natl. Acad. Sci. U.S.A.">
        <title>Comparative genomics of biotechnologically important yeasts.</title>
        <authorList>
            <person name="Riley R."/>
            <person name="Haridas S."/>
            <person name="Wolfe K.H."/>
            <person name="Lopes M.R."/>
            <person name="Hittinger C.T."/>
            <person name="Goeker M."/>
            <person name="Salamov A.A."/>
            <person name="Wisecaver J.H."/>
            <person name="Long T.M."/>
            <person name="Calvey C.H."/>
            <person name="Aerts A.L."/>
            <person name="Barry K.W."/>
            <person name="Choi C."/>
            <person name="Clum A."/>
            <person name="Coughlan A.Y."/>
            <person name="Deshpande S."/>
            <person name="Douglass A.P."/>
            <person name="Hanson S.J."/>
            <person name="Klenk H.-P."/>
            <person name="LaButti K.M."/>
            <person name="Lapidus A."/>
            <person name="Lindquist E.A."/>
            <person name="Lipzen A.M."/>
            <person name="Meier-Kolthoff J.P."/>
            <person name="Ohm R.A."/>
            <person name="Otillar R.P."/>
            <person name="Pangilinan J.L."/>
            <person name="Peng Y."/>
            <person name="Rokas A."/>
            <person name="Rosa C.A."/>
            <person name="Scheuner C."/>
            <person name="Sibirny A.A."/>
            <person name="Slot J.C."/>
            <person name="Stielow J.B."/>
            <person name="Sun H."/>
            <person name="Kurtzman C.P."/>
            <person name="Blackwell M."/>
            <person name="Grigoriev I.V."/>
            <person name="Jeffries T.W."/>
        </authorList>
    </citation>
    <scope>NUCLEOTIDE SEQUENCE [LARGE SCALE GENOMIC DNA]</scope>
    <source>
        <strain evidence="6 7">DSM 6958</strain>
    </source>
</reference>
<evidence type="ECO:0000313" key="6">
    <source>
        <dbReference type="EMBL" id="ODQ64568.1"/>
    </source>
</evidence>
<accession>A0A1E3PGR3</accession>
<dbReference type="AlphaFoldDB" id="A0A1E3PGR3"/>
<dbReference type="Proteomes" id="UP000095009">
    <property type="component" value="Unassembled WGS sequence"/>
</dbReference>
<keyword evidence="7" id="KW-1185">Reference proteome</keyword>
<sequence length="200" mass="22511">MIYQGEGYPFILLFKENGVTTKCEFVTRCDDNDLDAHQIMLDMEKVIQKIIIKGSLFNEAMKELTSVKTVNLTIKTQSRKSPHFSLISNGQVQRSVLAFPNEKSVLESFIIVDPREFESENAESGPLDAPASNVAISNTYKFEKVEMARESINLATKVSIRCDIYGVMSIQSMVPVRDGSQSFIDFRFLPLLEDTIEVGI</sequence>
<dbReference type="GO" id="GO:0000077">
    <property type="term" value="P:DNA damage checkpoint signaling"/>
    <property type="evidence" value="ECO:0007669"/>
    <property type="project" value="InterPro"/>
</dbReference>
<proteinExistence type="inferred from homology"/>
<evidence type="ECO:0000256" key="2">
    <source>
        <dbReference type="ARBA" id="ARBA00010991"/>
    </source>
</evidence>
<protein>
    <submittedName>
        <fullName evidence="6">Uncharacterized protein</fullName>
    </submittedName>
</protein>
<evidence type="ECO:0000256" key="3">
    <source>
        <dbReference type="ARBA" id="ARBA00022763"/>
    </source>
</evidence>
<evidence type="ECO:0000313" key="7">
    <source>
        <dbReference type="Proteomes" id="UP000095009"/>
    </source>
</evidence>
<keyword evidence="4" id="KW-0234">DNA repair</keyword>
<dbReference type="PANTHER" id="PTHR10870">
    <property type="entry name" value="CELL CYCLE CHECKPOINT PROTEIN RAD1"/>
    <property type="match status" value="1"/>
</dbReference>
<gene>
    <name evidence="6" type="ORF">NADFUDRAFT_83528</name>
</gene>
<dbReference type="OrthoDB" id="337581at2759"/>
<dbReference type="STRING" id="857566.A0A1E3PGR3"/>
<evidence type="ECO:0000256" key="1">
    <source>
        <dbReference type="ARBA" id="ARBA00004123"/>
    </source>
</evidence>
<dbReference type="GO" id="GO:0006281">
    <property type="term" value="P:DNA repair"/>
    <property type="evidence" value="ECO:0007669"/>
    <property type="project" value="UniProtKB-KW"/>
</dbReference>
<dbReference type="EMBL" id="KV454411">
    <property type="protein sequence ID" value="ODQ64568.1"/>
    <property type="molecule type" value="Genomic_DNA"/>
</dbReference>
<dbReference type="InterPro" id="IPR003021">
    <property type="entry name" value="Rad1_Rec1_Rad17"/>
</dbReference>
<dbReference type="PRINTS" id="PR01245">
    <property type="entry name" value="RAD1REC1"/>
</dbReference>
<evidence type="ECO:0000256" key="4">
    <source>
        <dbReference type="ARBA" id="ARBA00023204"/>
    </source>
</evidence>